<dbReference type="EMBL" id="CP159510">
    <property type="protein sequence ID" value="XCJ17271.1"/>
    <property type="molecule type" value="Genomic_DNA"/>
</dbReference>
<dbReference type="AlphaFoldDB" id="A0AAU8IH45"/>
<sequence length="128" mass="15245">MRKFFLDLYQIRPSQMYLDQSKIDRLKGQFDPLNVRGNLPLPIKKIGGTVFFTDGHTRAYLYDASGISLIPVYWDEDPIDIKLYQTCLRWCREEQIVFISDLKERILPHDQFVEQWIRRCEAESEKGE</sequence>
<protein>
    <recommendedName>
        <fullName evidence="2">Histone acetyltransferase</fullName>
    </recommendedName>
</protein>
<evidence type="ECO:0008006" key="2">
    <source>
        <dbReference type="Google" id="ProtNLM"/>
    </source>
</evidence>
<accession>A0AAU8IH45</accession>
<proteinExistence type="predicted"/>
<organism evidence="1">
    <name type="scientific">Sporolactobacillus sp. Y61</name>
    <dbReference type="NCBI Taxonomy" id="3160863"/>
    <lineage>
        <taxon>Bacteria</taxon>
        <taxon>Bacillati</taxon>
        <taxon>Bacillota</taxon>
        <taxon>Bacilli</taxon>
        <taxon>Bacillales</taxon>
        <taxon>Sporolactobacillaceae</taxon>
        <taxon>Sporolactobacillus</taxon>
    </lineage>
</organism>
<name>A0AAU8IH45_9BACL</name>
<gene>
    <name evidence="1" type="ORF">ABNN70_01670</name>
</gene>
<dbReference type="RefSeq" id="WP_129930517.1">
    <property type="nucleotide sequence ID" value="NZ_CP159510.1"/>
</dbReference>
<reference evidence="1" key="1">
    <citation type="submission" date="2024-06" db="EMBL/GenBank/DDBJ databases">
        <authorList>
            <person name="Fan A."/>
            <person name="Zhang F.Y."/>
            <person name="Zhang L."/>
        </authorList>
    </citation>
    <scope>NUCLEOTIDE SEQUENCE</scope>
    <source>
        <strain evidence="1">Y61</strain>
    </source>
</reference>
<evidence type="ECO:0000313" key="1">
    <source>
        <dbReference type="EMBL" id="XCJ17271.1"/>
    </source>
</evidence>